<sequence>MGLAGKRQSRSHNLCMNIDVIDEKISLPPLERGDRLVISTVGAYNNTAFCVKFGLFSW</sequence>
<protein>
    <submittedName>
        <fullName evidence="1">Uncharacterized protein</fullName>
    </submittedName>
</protein>
<dbReference type="GO" id="GO:0003824">
    <property type="term" value="F:catalytic activity"/>
    <property type="evidence" value="ECO:0007669"/>
    <property type="project" value="InterPro"/>
</dbReference>
<name>A0A951QUC1_9CYAN</name>
<dbReference type="AlphaFoldDB" id="A0A951QUC1"/>
<reference evidence="1" key="1">
    <citation type="submission" date="2021-05" db="EMBL/GenBank/DDBJ databases">
        <authorList>
            <person name="Pietrasiak N."/>
            <person name="Ward R."/>
            <person name="Stajich J.E."/>
            <person name="Kurbessoian T."/>
        </authorList>
    </citation>
    <scope>NUCLEOTIDE SEQUENCE</scope>
    <source>
        <strain evidence="1">GSE-NOS-MK-12-04C</strain>
    </source>
</reference>
<evidence type="ECO:0000313" key="1">
    <source>
        <dbReference type="EMBL" id="MBW4672244.1"/>
    </source>
</evidence>
<proteinExistence type="predicted"/>
<dbReference type="Proteomes" id="UP000729701">
    <property type="component" value="Unassembled WGS sequence"/>
</dbReference>
<organism evidence="1 2">
    <name type="scientific">Cyanomargarita calcarea GSE-NOS-MK-12-04C</name>
    <dbReference type="NCBI Taxonomy" id="2839659"/>
    <lineage>
        <taxon>Bacteria</taxon>
        <taxon>Bacillati</taxon>
        <taxon>Cyanobacteriota</taxon>
        <taxon>Cyanophyceae</taxon>
        <taxon>Nostocales</taxon>
        <taxon>Cyanomargaritaceae</taxon>
        <taxon>Cyanomargarita</taxon>
    </lineage>
</organism>
<accession>A0A951QUC1</accession>
<dbReference type="InterPro" id="IPR009006">
    <property type="entry name" value="Ala_racemase/Decarboxylase_C"/>
</dbReference>
<comment type="caution">
    <text evidence="1">The sequence shown here is derived from an EMBL/GenBank/DDBJ whole genome shotgun (WGS) entry which is preliminary data.</text>
</comment>
<dbReference type="SUPFAM" id="SSF50621">
    <property type="entry name" value="Alanine racemase C-terminal domain-like"/>
    <property type="match status" value="1"/>
</dbReference>
<evidence type="ECO:0000313" key="2">
    <source>
        <dbReference type="Proteomes" id="UP000729701"/>
    </source>
</evidence>
<dbReference type="EMBL" id="JAHHGZ010000068">
    <property type="protein sequence ID" value="MBW4672244.1"/>
    <property type="molecule type" value="Genomic_DNA"/>
</dbReference>
<gene>
    <name evidence="1" type="ORF">KME60_33710</name>
</gene>
<dbReference type="Gene3D" id="2.40.37.10">
    <property type="entry name" value="Lyase, Ornithine Decarboxylase, Chain A, domain 1"/>
    <property type="match status" value="1"/>
</dbReference>
<reference evidence="1" key="2">
    <citation type="journal article" date="2022" name="Microbiol. Resour. Announc.">
        <title>Metagenome Sequencing to Explore Phylogenomics of Terrestrial Cyanobacteria.</title>
        <authorList>
            <person name="Ward R.D."/>
            <person name="Stajich J.E."/>
            <person name="Johansen J.R."/>
            <person name="Huntemann M."/>
            <person name="Clum A."/>
            <person name="Foster B."/>
            <person name="Foster B."/>
            <person name="Roux S."/>
            <person name="Palaniappan K."/>
            <person name="Varghese N."/>
            <person name="Mukherjee S."/>
            <person name="Reddy T.B.K."/>
            <person name="Daum C."/>
            <person name="Copeland A."/>
            <person name="Chen I.A."/>
            <person name="Ivanova N.N."/>
            <person name="Kyrpides N.C."/>
            <person name="Shapiro N."/>
            <person name="Eloe-Fadrosh E.A."/>
            <person name="Pietrasiak N."/>
        </authorList>
    </citation>
    <scope>NUCLEOTIDE SEQUENCE</scope>
    <source>
        <strain evidence="1">GSE-NOS-MK-12-04C</strain>
    </source>
</reference>